<evidence type="ECO:0000313" key="3">
    <source>
        <dbReference type="Proteomes" id="UP001237642"/>
    </source>
</evidence>
<proteinExistence type="predicted"/>
<accession>A0AAD8MNX0</accession>
<sequence length="118" mass="13953">MGVRREWAYRRQESERLRNDLIRIGARVPTRDSLIMYPDPGECGNWNKYRKRVIGAVSQIRFENNLMLVRRGRQYMYQLATDSVGAMGRDLTEREQYHLEHNPNYVSDGAISDETEEE</sequence>
<dbReference type="Proteomes" id="UP001237642">
    <property type="component" value="Unassembled WGS sequence"/>
</dbReference>
<keyword evidence="3" id="KW-1185">Reference proteome</keyword>
<organism evidence="2 3">
    <name type="scientific">Heracleum sosnowskyi</name>
    <dbReference type="NCBI Taxonomy" id="360622"/>
    <lineage>
        <taxon>Eukaryota</taxon>
        <taxon>Viridiplantae</taxon>
        <taxon>Streptophyta</taxon>
        <taxon>Embryophyta</taxon>
        <taxon>Tracheophyta</taxon>
        <taxon>Spermatophyta</taxon>
        <taxon>Magnoliopsida</taxon>
        <taxon>eudicotyledons</taxon>
        <taxon>Gunneridae</taxon>
        <taxon>Pentapetalae</taxon>
        <taxon>asterids</taxon>
        <taxon>campanulids</taxon>
        <taxon>Apiales</taxon>
        <taxon>Apiaceae</taxon>
        <taxon>Apioideae</taxon>
        <taxon>apioid superclade</taxon>
        <taxon>Tordylieae</taxon>
        <taxon>Tordyliinae</taxon>
        <taxon>Heracleum</taxon>
    </lineage>
</organism>
<protein>
    <submittedName>
        <fullName evidence="2">Uncharacterized protein</fullName>
    </submittedName>
</protein>
<reference evidence="2" key="2">
    <citation type="submission" date="2023-05" db="EMBL/GenBank/DDBJ databases">
        <authorList>
            <person name="Schelkunov M.I."/>
        </authorList>
    </citation>
    <scope>NUCLEOTIDE SEQUENCE</scope>
    <source>
        <strain evidence="2">Hsosn_3</strain>
        <tissue evidence="2">Leaf</tissue>
    </source>
</reference>
<name>A0AAD8MNX0_9APIA</name>
<dbReference type="AlphaFoldDB" id="A0AAD8MNX0"/>
<comment type="caution">
    <text evidence="2">The sequence shown here is derived from an EMBL/GenBank/DDBJ whole genome shotgun (WGS) entry which is preliminary data.</text>
</comment>
<evidence type="ECO:0000313" key="2">
    <source>
        <dbReference type="EMBL" id="KAK1379697.1"/>
    </source>
</evidence>
<dbReference type="EMBL" id="JAUIZM010000006">
    <property type="protein sequence ID" value="KAK1379697.1"/>
    <property type="molecule type" value="Genomic_DNA"/>
</dbReference>
<reference evidence="2" key="1">
    <citation type="submission" date="2023-02" db="EMBL/GenBank/DDBJ databases">
        <title>Genome of toxic invasive species Heracleum sosnowskyi carries increased number of genes despite the absence of recent whole-genome duplications.</title>
        <authorList>
            <person name="Schelkunov M."/>
            <person name="Shtratnikova V."/>
            <person name="Makarenko M."/>
            <person name="Klepikova A."/>
            <person name="Omelchenko D."/>
            <person name="Novikova G."/>
            <person name="Obukhova E."/>
            <person name="Bogdanov V."/>
            <person name="Penin A."/>
            <person name="Logacheva M."/>
        </authorList>
    </citation>
    <scope>NUCLEOTIDE SEQUENCE</scope>
    <source>
        <strain evidence="2">Hsosn_3</strain>
        <tissue evidence="2">Leaf</tissue>
    </source>
</reference>
<evidence type="ECO:0000256" key="1">
    <source>
        <dbReference type="SAM" id="MobiDB-lite"/>
    </source>
</evidence>
<feature type="region of interest" description="Disordered" evidence="1">
    <location>
        <begin position="94"/>
        <end position="118"/>
    </location>
</feature>
<gene>
    <name evidence="2" type="ORF">POM88_026441</name>
</gene>